<dbReference type="EMBL" id="BAAANV010000069">
    <property type="protein sequence ID" value="GAA1554622.1"/>
    <property type="molecule type" value="Genomic_DNA"/>
</dbReference>
<sequence length="55" mass="5730">MTVANPFSLTVVTTAETADAGREAAITPVTPYDTLCADATRPAAFNLTFREPTAA</sequence>
<evidence type="ECO:0000313" key="2">
    <source>
        <dbReference type="Proteomes" id="UP001501288"/>
    </source>
</evidence>
<dbReference type="Proteomes" id="UP001501288">
    <property type="component" value="Unassembled WGS sequence"/>
</dbReference>
<protein>
    <submittedName>
        <fullName evidence="1">Uncharacterized protein</fullName>
    </submittedName>
</protein>
<name>A0ABN2CA34_9MICO</name>
<comment type="caution">
    <text evidence="1">The sequence shown here is derived from an EMBL/GenBank/DDBJ whole genome shotgun (WGS) entry which is preliminary data.</text>
</comment>
<dbReference type="RefSeq" id="WP_156170151.1">
    <property type="nucleotide sequence ID" value="NZ_BAAANV010000069.1"/>
</dbReference>
<keyword evidence="2" id="KW-1185">Reference proteome</keyword>
<organism evidence="1 2">
    <name type="scientific">Dermacoccus barathri</name>
    <dbReference type="NCBI Taxonomy" id="322601"/>
    <lineage>
        <taxon>Bacteria</taxon>
        <taxon>Bacillati</taxon>
        <taxon>Actinomycetota</taxon>
        <taxon>Actinomycetes</taxon>
        <taxon>Micrococcales</taxon>
        <taxon>Dermacoccaceae</taxon>
        <taxon>Dermacoccus</taxon>
    </lineage>
</organism>
<accession>A0ABN2CA34</accession>
<proteinExistence type="predicted"/>
<evidence type="ECO:0000313" key="1">
    <source>
        <dbReference type="EMBL" id="GAA1554622.1"/>
    </source>
</evidence>
<reference evidence="1 2" key="1">
    <citation type="journal article" date="2019" name="Int. J. Syst. Evol. Microbiol.">
        <title>The Global Catalogue of Microorganisms (GCM) 10K type strain sequencing project: providing services to taxonomists for standard genome sequencing and annotation.</title>
        <authorList>
            <consortium name="The Broad Institute Genomics Platform"/>
            <consortium name="The Broad Institute Genome Sequencing Center for Infectious Disease"/>
            <person name="Wu L."/>
            <person name="Ma J."/>
        </authorList>
    </citation>
    <scope>NUCLEOTIDE SEQUENCE [LARGE SCALE GENOMIC DNA]</scope>
    <source>
        <strain evidence="1 2">JCM 14588</strain>
    </source>
</reference>
<gene>
    <name evidence="1" type="ORF">GCM10009762_29180</name>
</gene>